<sequence>MRGVIITSPGIDVDFVSRFFAPKLGVPEDPVTGSAHCELAPYWANKLGKTTLAAKQVSKRGGNIICEIKADRVILSGCAVTFMEAEIFFQQT</sequence>
<comment type="caution">
    <text evidence="3">The sequence shown here is derived from an EMBL/GenBank/DDBJ whole genome shotgun (WGS) entry which is preliminary data.</text>
</comment>
<dbReference type="Proteomes" id="UP001446205">
    <property type="component" value="Unassembled WGS sequence"/>
</dbReference>
<evidence type="ECO:0000256" key="2">
    <source>
        <dbReference type="ARBA" id="ARBA00023235"/>
    </source>
</evidence>
<name>A0ABU9D723_9PROT</name>
<accession>A0ABU9D723</accession>
<proteinExistence type="inferred from homology"/>
<evidence type="ECO:0000313" key="3">
    <source>
        <dbReference type="EMBL" id="MEK8088647.1"/>
    </source>
</evidence>
<comment type="similarity">
    <text evidence="1">Belongs to the PhzF family.</text>
</comment>
<gene>
    <name evidence="3" type="ORF">WOB96_02605</name>
</gene>
<evidence type="ECO:0000313" key="4">
    <source>
        <dbReference type="Proteomes" id="UP001446205"/>
    </source>
</evidence>
<dbReference type="InterPro" id="IPR003719">
    <property type="entry name" value="Phenazine_PhzF-like"/>
</dbReference>
<dbReference type="Pfam" id="PF02567">
    <property type="entry name" value="PhzC-PhzF"/>
    <property type="match status" value="1"/>
</dbReference>
<protein>
    <submittedName>
        <fullName evidence="3">PhzF family phenazine biosynthesis protein</fullName>
    </submittedName>
</protein>
<dbReference type="Gene3D" id="3.10.310.10">
    <property type="entry name" value="Diaminopimelate Epimerase, Chain A, domain 1"/>
    <property type="match status" value="1"/>
</dbReference>
<dbReference type="SUPFAM" id="SSF54506">
    <property type="entry name" value="Diaminopimelate epimerase-like"/>
    <property type="match status" value="1"/>
</dbReference>
<keyword evidence="4" id="KW-1185">Reference proteome</keyword>
<organism evidence="3 4">
    <name type="scientific">Thermithiobacillus plumbiphilus</name>
    <dbReference type="NCBI Taxonomy" id="1729899"/>
    <lineage>
        <taxon>Bacteria</taxon>
        <taxon>Pseudomonadati</taxon>
        <taxon>Pseudomonadota</taxon>
        <taxon>Acidithiobacillia</taxon>
        <taxon>Acidithiobacillales</taxon>
        <taxon>Thermithiobacillaceae</taxon>
        <taxon>Thermithiobacillus</taxon>
    </lineage>
</organism>
<dbReference type="EMBL" id="JBBPCO010000002">
    <property type="protein sequence ID" value="MEK8088647.1"/>
    <property type="molecule type" value="Genomic_DNA"/>
</dbReference>
<keyword evidence="2" id="KW-0413">Isomerase</keyword>
<dbReference type="PANTHER" id="PTHR13774:SF17">
    <property type="entry name" value="PHENAZINE BIOSYNTHESIS-LIKE DOMAIN-CONTAINING PROTEIN"/>
    <property type="match status" value="1"/>
</dbReference>
<evidence type="ECO:0000256" key="1">
    <source>
        <dbReference type="ARBA" id="ARBA00008270"/>
    </source>
</evidence>
<dbReference type="RefSeq" id="WP_341369713.1">
    <property type="nucleotide sequence ID" value="NZ_JBBPCO010000002.1"/>
</dbReference>
<dbReference type="PANTHER" id="PTHR13774">
    <property type="entry name" value="PHENAZINE BIOSYNTHESIS PROTEIN"/>
    <property type="match status" value="1"/>
</dbReference>
<reference evidence="3 4" key="1">
    <citation type="submission" date="2024-04" db="EMBL/GenBank/DDBJ databases">
        <authorList>
            <person name="Abashina T."/>
            <person name="Shaikin A."/>
        </authorList>
    </citation>
    <scope>NUCLEOTIDE SEQUENCE [LARGE SCALE GENOMIC DNA]</scope>
    <source>
        <strain evidence="3 4">AAFK</strain>
    </source>
</reference>